<evidence type="ECO:0000259" key="7">
    <source>
        <dbReference type="PROSITE" id="PS50157"/>
    </source>
</evidence>
<evidence type="ECO:0000256" key="4">
    <source>
        <dbReference type="ARBA" id="ARBA00022833"/>
    </source>
</evidence>
<evidence type="ECO:0000256" key="6">
    <source>
        <dbReference type="SAM" id="MobiDB-lite"/>
    </source>
</evidence>
<dbReference type="PROSITE" id="PS00028">
    <property type="entry name" value="ZINC_FINGER_C2H2_1"/>
    <property type="match status" value="3"/>
</dbReference>
<feature type="region of interest" description="Disordered" evidence="6">
    <location>
        <begin position="165"/>
        <end position="185"/>
    </location>
</feature>
<dbReference type="PROSITE" id="PS50157">
    <property type="entry name" value="ZINC_FINGER_C2H2_2"/>
    <property type="match status" value="4"/>
</dbReference>
<evidence type="ECO:0000256" key="3">
    <source>
        <dbReference type="ARBA" id="ARBA00022771"/>
    </source>
</evidence>
<evidence type="ECO:0000256" key="5">
    <source>
        <dbReference type="PROSITE-ProRule" id="PRU00042"/>
    </source>
</evidence>
<feature type="domain" description="C2H2-type" evidence="7">
    <location>
        <begin position="286"/>
        <end position="316"/>
    </location>
</feature>
<dbReference type="InterPro" id="IPR013087">
    <property type="entry name" value="Znf_C2H2_type"/>
</dbReference>
<protein>
    <submittedName>
        <fullName evidence="9">Zinc finger protein 799</fullName>
    </submittedName>
</protein>
<dbReference type="Gene3D" id="2.20.25.240">
    <property type="match status" value="1"/>
</dbReference>
<keyword evidence="2" id="KW-0677">Repeat</keyword>
<feature type="domain" description="C2H2-type" evidence="7">
    <location>
        <begin position="195"/>
        <end position="220"/>
    </location>
</feature>
<keyword evidence="8" id="KW-1185">Reference proteome</keyword>
<reference evidence="9" key="1">
    <citation type="submission" date="2025-08" db="UniProtKB">
        <authorList>
            <consortium name="RefSeq"/>
        </authorList>
    </citation>
    <scope>IDENTIFICATION</scope>
</reference>
<dbReference type="Gene3D" id="3.30.160.60">
    <property type="entry name" value="Classic Zinc Finger"/>
    <property type="match status" value="2"/>
</dbReference>
<proteinExistence type="predicted"/>
<evidence type="ECO:0000256" key="2">
    <source>
        <dbReference type="ARBA" id="ARBA00022737"/>
    </source>
</evidence>
<keyword evidence="1" id="KW-0479">Metal-binding</keyword>
<feature type="domain" description="C2H2-type" evidence="7">
    <location>
        <begin position="254"/>
        <end position="279"/>
    </location>
</feature>
<accession>A0AAJ7L4D2</accession>
<dbReference type="InterPro" id="IPR036236">
    <property type="entry name" value="Znf_C2H2_sf"/>
</dbReference>
<dbReference type="RefSeq" id="XP_018495441.1">
    <property type="nucleotide sequence ID" value="XM_018639925.1"/>
</dbReference>
<dbReference type="GeneID" id="100897695"/>
<dbReference type="SUPFAM" id="SSF57667">
    <property type="entry name" value="beta-beta-alpha zinc fingers"/>
    <property type="match status" value="1"/>
</dbReference>
<feature type="domain" description="C2H2-type" evidence="7">
    <location>
        <begin position="222"/>
        <end position="249"/>
    </location>
</feature>
<keyword evidence="3 5" id="KW-0863">Zinc-finger</keyword>
<dbReference type="AlphaFoldDB" id="A0AAJ7L4D2"/>
<dbReference type="Pfam" id="PF00096">
    <property type="entry name" value="zf-C2H2"/>
    <property type="match status" value="2"/>
</dbReference>
<evidence type="ECO:0000313" key="8">
    <source>
        <dbReference type="Proteomes" id="UP000694867"/>
    </source>
</evidence>
<dbReference type="SMART" id="SM00355">
    <property type="entry name" value="ZnF_C2H2"/>
    <property type="match status" value="5"/>
</dbReference>
<dbReference type="Proteomes" id="UP000694867">
    <property type="component" value="Unplaced"/>
</dbReference>
<sequence>MFRVNDFIYEVDKKNNGKFFCRCIKRKTEDCSARVVVVKDPAPKVVKLTGTHTHGVEVKEIIRRTAKDHMKRLILSRPDRSYKDIYDEVMASVAREFEPIYDSQMIDAALPSFSGVRSALHPRNCLGVLRCARCGFSAVDQSVLETHVNLKECSKSATQRETPLKLGPNWRQWPKSGLDSNENETTNACESGGPHSCNECTKSFKTLIALQNHRDDDHSGVVFCPACGHPLMSMRLLKLHSLTHAAQDPNEKPLDCVICGKHFDLRSNLILHRRRLIRSQGAFTLYYCHVRRCNERFTQEIDLIAHTKSSHSLESCELKA</sequence>
<dbReference type="GO" id="GO:0008270">
    <property type="term" value="F:zinc ion binding"/>
    <property type="evidence" value="ECO:0007669"/>
    <property type="project" value="UniProtKB-KW"/>
</dbReference>
<dbReference type="Pfam" id="PF04500">
    <property type="entry name" value="FLYWCH"/>
    <property type="match status" value="1"/>
</dbReference>
<name>A0AAJ7L4D2_9ACAR</name>
<dbReference type="KEGG" id="goe:100897695"/>
<evidence type="ECO:0000256" key="1">
    <source>
        <dbReference type="ARBA" id="ARBA00022723"/>
    </source>
</evidence>
<dbReference type="PANTHER" id="PTHR24379">
    <property type="entry name" value="KRAB AND ZINC FINGER DOMAIN-CONTAINING"/>
    <property type="match status" value="1"/>
</dbReference>
<organism evidence="8 9">
    <name type="scientific">Galendromus occidentalis</name>
    <name type="common">western predatory mite</name>
    <dbReference type="NCBI Taxonomy" id="34638"/>
    <lineage>
        <taxon>Eukaryota</taxon>
        <taxon>Metazoa</taxon>
        <taxon>Ecdysozoa</taxon>
        <taxon>Arthropoda</taxon>
        <taxon>Chelicerata</taxon>
        <taxon>Arachnida</taxon>
        <taxon>Acari</taxon>
        <taxon>Parasitiformes</taxon>
        <taxon>Mesostigmata</taxon>
        <taxon>Gamasina</taxon>
        <taxon>Phytoseioidea</taxon>
        <taxon>Phytoseiidae</taxon>
        <taxon>Typhlodrominae</taxon>
        <taxon>Galendromus</taxon>
    </lineage>
</organism>
<dbReference type="PANTHER" id="PTHR24379:SF121">
    <property type="entry name" value="C2H2-TYPE DOMAIN-CONTAINING PROTEIN"/>
    <property type="match status" value="1"/>
</dbReference>
<evidence type="ECO:0000313" key="9">
    <source>
        <dbReference type="RefSeq" id="XP_018495441.1"/>
    </source>
</evidence>
<keyword evidence="4" id="KW-0862">Zinc</keyword>
<dbReference type="InterPro" id="IPR007588">
    <property type="entry name" value="Znf_FLYWCH"/>
</dbReference>
<gene>
    <name evidence="9" type="primary">LOC100897695</name>
</gene>